<dbReference type="GO" id="GO:0006412">
    <property type="term" value="P:translation"/>
    <property type="evidence" value="ECO:0007669"/>
    <property type="project" value="UniProtKB-KW"/>
</dbReference>
<dbReference type="OrthoDB" id="407355at2759"/>
<feature type="compositionally biased region" description="Basic and acidic residues" evidence="4">
    <location>
        <begin position="224"/>
        <end position="258"/>
    </location>
</feature>
<dbReference type="SUPFAM" id="SSF55194">
    <property type="entry name" value="Ribosome recycling factor, RRF"/>
    <property type="match status" value="1"/>
</dbReference>
<evidence type="ECO:0000256" key="1">
    <source>
        <dbReference type="ARBA" id="ARBA00005912"/>
    </source>
</evidence>
<sequence>MNAHRWRLQALLPQASPLVSRWCSRYEGCRVAALRPSTQLQWQTRSFKVYPSLNKKRDKATREEGRPKGEIAGTEDPYDFAVLNRGIEESMSQLTADLDKLRPGGRFNPEILEAVTVALGKGNSGHKQKLGSLAQIVPKGRTLTVFVEDQDHVKSITSAILASNLNLTPQPASDNPSNLIINLPPTTKESRDQAVATAQKAADVANNKIRNARQAQHKKLRQMQLDKKARPDDLKKAGDKMEKAVAEATSKVKTEVDKKKKVLSSA</sequence>
<dbReference type="Pfam" id="PF01765">
    <property type="entry name" value="RRF"/>
    <property type="match status" value="1"/>
</dbReference>
<evidence type="ECO:0000256" key="2">
    <source>
        <dbReference type="ARBA" id="ARBA00022917"/>
    </source>
</evidence>
<organism evidence="6 7">
    <name type="scientific">Viridothelium virens</name>
    <name type="common">Speckled blister lichen</name>
    <name type="synonym">Trypethelium virens</name>
    <dbReference type="NCBI Taxonomy" id="1048519"/>
    <lineage>
        <taxon>Eukaryota</taxon>
        <taxon>Fungi</taxon>
        <taxon>Dikarya</taxon>
        <taxon>Ascomycota</taxon>
        <taxon>Pezizomycotina</taxon>
        <taxon>Dothideomycetes</taxon>
        <taxon>Dothideomycetes incertae sedis</taxon>
        <taxon>Trypetheliales</taxon>
        <taxon>Trypetheliaceae</taxon>
        <taxon>Viridothelium</taxon>
    </lineage>
</organism>
<evidence type="ECO:0000256" key="3">
    <source>
        <dbReference type="ARBA" id="ARBA00024909"/>
    </source>
</evidence>
<dbReference type="InterPro" id="IPR036191">
    <property type="entry name" value="RRF_sf"/>
</dbReference>
<dbReference type="InterPro" id="IPR002661">
    <property type="entry name" value="Ribosome_recyc_fac"/>
</dbReference>
<dbReference type="PANTHER" id="PTHR20982:SF3">
    <property type="entry name" value="MITOCHONDRIAL RIBOSOME RECYCLING FACTOR PSEUDO 1"/>
    <property type="match status" value="1"/>
</dbReference>
<dbReference type="Gene3D" id="1.10.132.20">
    <property type="entry name" value="Ribosome-recycling factor"/>
    <property type="match status" value="1"/>
</dbReference>
<name>A0A6A6HBX6_VIRVR</name>
<gene>
    <name evidence="6" type="ORF">EV356DRAFT_133296</name>
</gene>
<feature type="domain" description="Ribosome recycling factor" evidence="5">
    <location>
        <begin position="95"/>
        <end position="262"/>
    </location>
</feature>
<dbReference type="EMBL" id="ML991794">
    <property type="protein sequence ID" value="KAF2235010.1"/>
    <property type="molecule type" value="Genomic_DNA"/>
</dbReference>
<feature type="region of interest" description="Disordered" evidence="4">
    <location>
        <begin position="218"/>
        <end position="266"/>
    </location>
</feature>
<evidence type="ECO:0000256" key="4">
    <source>
        <dbReference type="SAM" id="MobiDB-lite"/>
    </source>
</evidence>
<accession>A0A6A6HBX6</accession>
<reference evidence="6" key="1">
    <citation type="journal article" date="2020" name="Stud. Mycol.">
        <title>101 Dothideomycetes genomes: a test case for predicting lifestyles and emergence of pathogens.</title>
        <authorList>
            <person name="Haridas S."/>
            <person name="Albert R."/>
            <person name="Binder M."/>
            <person name="Bloem J."/>
            <person name="Labutti K."/>
            <person name="Salamov A."/>
            <person name="Andreopoulos B."/>
            <person name="Baker S."/>
            <person name="Barry K."/>
            <person name="Bills G."/>
            <person name="Bluhm B."/>
            <person name="Cannon C."/>
            <person name="Castanera R."/>
            <person name="Culley D."/>
            <person name="Daum C."/>
            <person name="Ezra D."/>
            <person name="Gonzalez J."/>
            <person name="Henrissat B."/>
            <person name="Kuo A."/>
            <person name="Liang C."/>
            <person name="Lipzen A."/>
            <person name="Lutzoni F."/>
            <person name="Magnuson J."/>
            <person name="Mondo S."/>
            <person name="Nolan M."/>
            <person name="Ohm R."/>
            <person name="Pangilinan J."/>
            <person name="Park H.-J."/>
            <person name="Ramirez L."/>
            <person name="Alfaro M."/>
            <person name="Sun H."/>
            <person name="Tritt A."/>
            <person name="Yoshinaga Y."/>
            <person name="Zwiers L.-H."/>
            <person name="Turgeon B."/>
            <person name="Goodwin S."/>
            <person name="Spatafora J."/>
            <person name="Crous P."/>
            <person name="Grigoriev I."/>
        </authorList>
    </citation>
    <scope>NUCLEOTIDE SEQUENCE</scope>
    <source>
        <strain evidence="6">Tuck. ex Michener</strain>
    </source>
</reference>
<feature type="compositionally biased region" description="Basic and acidic residues" evidence="4">
    <location>
        <begin position="60"/>
        <end position="69"/>
    </location>
</feature>
<evidence type="ECO:0000259" key="5">
    <source>
        <dbReference type="Pfam" id="PF01765"/>
    </source>
</evidence>
<proteinExistence type="inferred from homology"/>
<protein>
    <submittedName>
        <fullName evidence="6">Ribosome recycling factor</fullName>
    </submittedName>
</protein>
<evidence type="ECO:0000313" key="6">
    <source>
        <dbReference type="EMBL" id="KAF2235010.1"/>
    </source>
</evidence>
<dbReference type="GO" id="GO:0005739">
    <property type="term" value="C:mitochondrion"/>
    <property type="evidence" value="ECO:0007669"/>
    <property type="project" value="TreeGrafter"/>
</dbReference>
<dbReference type="Gene3D" id="3.30.1360.40">
    <property type="match status" value="1"/>
</dbReference>
<evidence type="ECO:0000313" key="7">
    <source>
        <dbReference type="Proteomes" id="UP000800092"/>
    </source>
</evidence>
<comment type="similarity">
    <text evidence="1">Belongs to the RRF family.</text>
</comment>
<feature type="region of interest" description="Disordered" evidence="4">
    <location>
        <begin position="53"/>
        <end position="73"/>
    </location>
</feature>
<dbReference type="AlphaFoldDB" id="A0A6A6HBX6"/>
<keyword evidence="2" id="KW-0648">Protein biosynthesis</keyword>
<keyword evidence="7" id="KW-1185">Reference proteome</keyword>
<comment type="function">
    <text evidence="3">Necessary for protein synthesis in mitochondria. Functions as a ribosome recycling factor in mitochondria.</text>
</comment>
<dbReference type="InterPro" id="IPR023584">
    <property type="entry name" value="Ribosome_recyc_fac_dom"/>
</dbReference>
<dbReference type="GO" id="GO:0043023">
    <property type="term" value="F:ribosomal large subunit binding"/>
    <property type="evidence" value="ECO:0007669"/>
    <property type="project" value="TreeGrafter"/>
</dbReference>
<dbReference type="PANTHER" id="PTHR20982">
    <property type="entry name" value="RIBOSOME RECYCLING FACTOR"/>
    <property type="match status" value="1"/>
</dbReference>
<dbReference type="Proteomes" id="UP000800092">
    <property type="component" value="Unassembled WGS sequence"/>
</dbReference>